<dbReference type="RefSeq" id="WP_113932001.1">
    <property type="nucleotide sequence ID" value="NZ_JACCEU010000002.1"/>
</dbReference>
<dbReference type="InterPro" id="IPR036390">
    <property type="entry name" value="WH_DNA-bd_sf"/>
</dbReference>
<dbReference type="Pfam" id="PF25212">
    <property type="entry name" value="HVO_A0114"/>
    <property type="match status" value="1"/>
</dbReference>
<dbReference type="Proteomes" id="UP000253628">
    <property type="component" value="Unassembled WGS sequence"/>
</dbReference>
<sequence>MNRTLTITTGQNWKHALRAAGQRAAHGIATGKYQGESLNFESPAAFFGQLSELRWQMVREMMGSGTIGVRELARRLDRGVKRVHEDAQVLVALGLLEKDDNGALRCPFDDIHVDMHLTPLREAA</sequence>
<evidence type="ECO:0000313" key="1">
    <source>
        <dbReference type="EMBL" id="RBP41745.1"/>
    </source>
</evidence>
<gene>
    <name evidence="1" type="ORF">DFR37_102124</name>
</gene>
<proteinExistence type="predicted"/>
<organism evidence="1 2">
    <name type="scientific">Eoetvoesiella caeni</name>
    <dbReference type="NCBI Taxonomy" id="645616"/>
    <lineage>
        <taxon>Bacteria</taxon>
        <taxon>Pseudomonadati</taxon>
        <taxon>Pseudomonadota</taxon>
        <taxon>Betaproteobacteria</taxon>
        <taxon>Burkholderiales</taxon>
        <taxon>Alcaligenaceae</taxon>
        <taxon>Eoetvoesiella</taxon>
    </lineage>
</organism>
<reference evidence="1 2" key="1">
    <citation type="submission" date="2018-06" db="EMBL/GenBank/DDBJ databases">
        <title>Genomic Encyclopedia of Type Strains, Phase IV (KMG-IV): sequencing the most valuable type-strain genomes for metagenomic binning, comparative biology and taxonomic classification.</title>
        <authorList>
            <person name="Goeker M."/>
        </authorList>
    </citation>
    <scope>NUCLEOTIDE SEQUENCE [LARGE SCALE GENOMIC DNA]</scope>
    <source>
        <strain evidence="1 2">DSM 25520</strain>
    </source>
</reference>
<dbReference type="SUPFAM" id="SSF46785">
    <property type="entry name" value="Winged helix' DNA-binding domain"/>
    <property type="match status" value="1"/>
</dbReference>
<comment type="caution">
    <text evidence="1">The sequence shown here is derived from an EMBL/GenBank/DDBJ whole genome shotgun (WGS) entry which is preliminary data.</text>
</comment>
<dbReference type="EMBL" id="QNRQ01000002">
    <property type="protein sequence ID" value="RBP41745.1"/>
    <property type="molecule type" value="Genomic_DNA"/>
</dbReference>
<accession>A0A366HGG3</accession>
<dbReference type="OrthoDB" id="9809537at2"/>
<evidence type="ECO:0000313" key="2">
    <source>
        <dbReference type="Proteomes" id="UP000253628"/>
    </source>
</evidence>
<name>A0A366HGG3_9BURK</name>
<protein>
    <submittedName>
        <fullName evidence="1">Uncharacterized protein</fullName>
    </submittedName>
</protein>
<dbReference type="AlphaFoldDB" id="A0A366HGG3"/>
<keyword evidence="2" id="KW-1185">Reference proteome</keyword>